<dbReference type="SUPFAM" id="SSF48168">
    <property type="entry name" value="R1 subunit of ribonucleotide reductase, N-terminal domain"/>
    <property type="match status" value="1"/>
</dbReference>
<keyword evidence="10" id="KW-1185">Reference proteome</keyword>
<dbReference type="EC" id="1.17.4.1" evidence="8"/>
<dbReference type="Proteomes" id="UP000887578">
    <property type="component" value="Unplaced"/>
</dbReference>
<protein>
    <recommendedName>
        <fullName evidence="8">Ribonucleoside-diphosphate reductase</fullName>
        <ecNumber evidence="8">1.17.4.1</ecNumber>
    </recommendedName>
</protein>
<dbReference type="WBParaSite" id="PDA_v2.g7484.t1">
    <property type="protein sequence ID" value="PDA_v2.g7484.t1"/>
    <property type="gene ID" value="PDA_v2.g7484"/>
</dbReference>
<evidence type="ECO:0000313" key="10">
    <source>
        <dbReference type="Proteomes" id="UP000887578"/>
    </source>
</evidence>
<sequence length="254" mass="28480">MAKIAEKVFNGIFDGVSTKEIDDLASEVAASMTTKHPDYSILAARISISKLQKETKNSFSEIIKDLYYYQNPKSGKHEPIISKEIFDIVLENSVILDNAINYKRDFGYNYFGFKTLVRSYLLRMNGKVVERPQQMLMRVAIAIHKNDIQSAIETYHLMSEKWYTHASATLFNAGTNFPQLSSCFLVTLSDNSVNEIFETLKKCAIISNSGSASGVSISKIQARNDDSLKGLVPFLRVFNNASRLVEQGGNKVSH</sequence>
<dbReference type="AlphaFoldDB" id="A0A914QUS9"/>
<dbReference type="GO" id="GO:0009263">
    <property type="term" value="P:deoxyribonucleotide biosynthetic process"/>
    <property type="evidence" value="ECO:0007669"/>
    <property type="project" value="UniProtKB-KW"/>
</dbReference>
<keyword evidence="5 8" id="KW-0215">Deoxyribonucleotide synthesis</keyword>
<dbReference type="InterPro" id="IPR000788">
    <property type="entry name" value="RNR_lg_C"/>
</dbReference>
<evidence type="ECO:0000256" key="7">
    <source>
        <dbReference type="PROSITE-ProRule" id="PRU00492"/>
    </source>
</evidence>
<keyword evidence="4 8" id="KW-0560">Oxidoreductase</keyword>
<feature type="domain" description="ATP-cone" evidence="9">
    <location>
        <begin position="1"/>
        <end position="57"/>
    </location>
</feature>
<evidence type="ECO:0000256" key="4">
    <source>
        <dbReference type="ARBA" id="ARBA00023002"/>
    </source>
</evidence>
<keyword evidence="2 7" id="KW-0547">Nucleotide-binding</keyword>
<dbReference type="Pfam" id="PF03477">
    <property type="entry name" value="ATP-cone"/>
    <property type="match status" value="1"/>
</dbReference>
<dbReference type="PANTHER" id="PTHR11573">
    <property type="entry name" value="RIBONUCLEOSIDE-DIPHOSPHATE REDUCTASE LARGE CHAIN"/>
    <property type="match status" value="1"/>
</dbReference>
<evidence type="ECO:0000256" key="6">
    <source>
        <dbReference type="ARBA" id="ARBA00024942"/>
    </source>
</evidence>
<dbReference type="InterPro" id="IPR005144">
    <property type="entry name" value="ATP-cone_dom"/>
</dbReference>
<comment type="function">
    <text evidence="6 8">Provides the precursors necessary for DNA synthesis. Catalyzes the biosynthesis of deoxyribonucleotides from the corresponding ribonucleotides.</text>
</comment>
<comment type="catalytic activity">
    <reaction evidence="8">
        <text>a 2'-deoxyribonucleoside 5'-diphosphate + [thioredoxin]-disulfide + H2O = a ribonucleoside 5'-diphosphate + [thioredoxin]-dithiol</text>
        <dbReference type="Rhea" id="RHEA:23252"/>
        <dbReference type="Rhea" id="RHEA-COMP:10698"/>
        <dbReference type="Rhea" id="RHEA-COMP:10700"/>
        <dbReference type="ChEBI" id="CHEBI:15377"/>
        <dbReference type="ChEBI" id="CHEBI:29950"/>
        <dbReference type="ChEBI" id="CHEBI:50058"/>
        <dbReference type="ChEBI" id="CHEBI:57930"/>
        <dbReference type="ChEBI" id="CHEBI:73316"/>
        <dbReference type="EC" id="1.17.4.1"/>
    </reaction>
</comment>
<evidence type="ECO:0000256" key="8">
    <source>
        <dbReference type="RuleBase" id="RU003410"/>
    </source>
</evidence>
<evidence type="ECO:0000259" key="9">
    <source>
        <dbReference type="PROSITE" id="PS51161"/>
    </source>
</evidence>
<dbReference type="GO" id="GO:0005524">
    <property type="term" value="F:ATP binding"/>
    <property type="evidence" value="ECO:0007669"/>
    <property type="project" value="UniProtKB-UniRule"/>
</dbReference>
<dbReference type="Pfam" id="PF00317">
    <property type="entry name" value="Ribonuc_red_lgN"/>
    <property type="match status" value="1"/>
</dbReference>
<dbReference type="PANTHER" id="PTHR11573:SF6">
    <property type="entry name" value="RIBONUCLEOSIDE-DIPHOSPHATE REDUCTASE LARGE SUBUNIT"/>
    <property type="match status" value="1"/>
</dbReference>
<keyword evidence="3 7" id="KW-0067">ATP-binding</keyword>
<dbReference type="GO" id="GO:0004748">
    <property type="term" value="F:ribonucleoside-diphosphate reductase activity, thioredoxin disulfide as acceptor"/>
    <property type="evidence" value="ECO:0007669"/>
    <property type="project" value="UniProtKB-EC"/>
</dbReference>
<accession>A0A914QUS9</accession>
<organism evidence="10 11">
    <name type="scientific">Panagrolaimus davidi</name>
    <dbReference type="NCBI Taxonomy" id="227884"/>
    <lineage>
        <taxon>Eukaryota</taxon>
        <taxon>Metazoa</taxon>
        <taxon>Ecdysozoa</taxon>
        <taxon>Nematoda</taxon>
        <taxon>Chromadorea</taxon>
        <taxon>Rhabditida</taxon>
        <taxon>Tylenchina</taxon>
        <taxon>Panagrolaimomorpha</taxon>
        <taxon>Panagrolaimoidea</taxon>
        <taxon>Panagrolaimidae</taxon>
        <taxon>Panagrolaimus</taxon>
    </lineage>
</organism>
<dbReference type="InterPro" id="IPR008926">
    <property type="entry name" value="RNR_R1-su_N"/>
</dbReference>
<evidence type="ECO:0000256" key="5">
    <source>
        <dbReference type="ARBA" id="ARBA00023116"/>
    </source>
</evidence>
<evidence type="ECO:0000256" key="3">
    <source>
        <dbReference type="ARBA" id="ARBA00022840"/>
    </source>
</evidence>
<evidence type="ECO:0000256" key="2">
    <source>
        <dbReference type="ARBA" id="ARBA00022741"/>
    </source>
</evidence>
<dbReference type="GO" id="GO:0005971">
    <property type="term" value="C:ribonucleoside-diphosphate reductase complex"/>
    <property type="evidence" value="ECO:0007669"/>
    <property type="project" value="TreeGrafter"/>
</dbReference>
<dbReference type="FunFam" id="3.20.70.20:FF:000041">
    <property type="entry name" value="Ribonucleotide reductase catalytic subunit M1"/>
    <property type="match status" value="1"/>
</dbReference>
<evidence type="ECO:0000256" key="1">
    <source>
        <dbReference type="ARBA" id="ARBA00010406"/>
    </source>
</evidence>
<dbReference type="SUPFAM" id="SSF51998">
    <property type="entry name" value="PFL-like glycyl radical enzymes"/>
    <property type="match status" value="1"/>
</dbReference>
<comment type="similarity">
    <text evidence="1 8">Belongs to the ribonucleoside diphosphate reductase large chain family.</text>
</comment>
<dbReference type="Gene3D" id="3.20.70.20">
    <property type="match status" value="1"/>
</dbReference>
<dbReference type="InterPro" id="IPR039718">
    <property type="entry name" value="Rrm1"/>
</dbReference>
<dbReference type="InterPro" id="IPR013509">
    <property type="entry name" value="RNR_lsu_N"/>
</dbReference>
<proteinExistence type="inferred from homology"/>
<dbReference type="PROSITE" id="PS51161">
    <property type="entry name" value="ATP_CONE"/>
    <property type="match status" value="1"/>
</dbReference>
<name>A0A914QUS9_9BILA</name>
<dbReference type="Pfam" id="PF02867">
    <property type="entry name" value="Ribonuc_red_lgC"/>
    <property type="match status" value="1"/>
</dbReference>
<evidence type="ECO:0000313" key="11">
    <source>
        <dbReference type="WBParaSite" id="PDA_v2.g7484.t1"/>
    </source>
</evidence>
<reference evidence="11" key="1">
    <citation type="submission" date="2022-11" db="UniProtKB">
        <authorList>
            <consortium name="WormBaseParasite"/>
        </authorList>
    </citation>
    <scope>IDENTIFICATION</scope>
</reference>